<proteinExistence type="predicted"/>
<dbReference type="EMBL" id="QSVF01000038">
    <property type="protein sequence ID" value="RGO06920.1"/>
    <property type="molecule type" value="Genomic_DNA"/>
</dbReference>
<dbReference type="AlphaFoldDB" id="A0A3E5FMK2"/>
<sequence>MIIVLKPNVSDESIKKIEDIIISKGVQPHVSKGEIQTIIGMVGDTTRIDPKIIEVEPEVEKVMKVSEPYKLANRAFHP</sequence>
<evidence type="ECO:0000313" key="2">
    <source>
        <dbReference type="EMBL" id="RGO06920.1"/>
    </source>
</evidence>
<comment type="caution">
    <text evidence="2">The sequence shown here is derived from an EMBL/GenBank/DDBJ whole genome shotgun (WGS) entry which is preliminary data.</text>
</comment>
<dbReference type="Pfam" id="PF18152">
    <property type="entry name" value="DAHP_snth_FXD"/>
    <property type="match status" value="1"/>
</dbReference>
<organism evidence="2 3">
    <name type="scientific">Thomasclavelia spiroformis</name>
    <dbReference type="NCBI Taxonomy" id="29348"/>
    <lineage>
        <taxon>Bacteria</taxon>
        <taxon>Bacillati</taxon>
        <taxon>Bacillota</taxon>
        <taxon>Erysipelotrichia</taxon>
        <taxon>Erysipelotrichales</taxon>
        <taxon>Coprobacillaceae</taxon>
        <taxon>Thomasclavelia</taxon>
    </lineage>
</organism>
<protein>
    <submittedName>
        <fullName evidence="2">3-deoxy-7-phosphoheptulonate synthase</fullName>
    </submittedName>
</protein>
<dbReference type="Gene3D" id="3.30.70.1140">
    <property type="entry name" value="Phospho-2-dehydro-3-deoxyheptonate aldolase, domain 1"/>
    <property type="match status" value="1"/>
</dbReference>
<name>A0A3E5FMK2_9FIRM</name>
<evidence type="ECO:0000313" key="3">
    <source>
        <dbReference type="Proteomes" id="UP000261087"/>
    </source>
</evidence>
<dbReference type="InterPro" id="IPR041071">
    <property type="entry name" value="DAHP_snth_FXD"/>
</dbReference>
<dbReference type="SUPFAM" id="SSF51569">
    <property type="entry name" value="Aldolase"/>
    <property type="match status" value="1"/>
</dbReference>
<accession>A0A3E5FMK2</accession>
<gene>
    <name evidence="2" type="ORF">DXB31_10880</name>
</gene>
<feature type="domain" description="DAHP synthase ferredoxin-like" evidence="1">
    <location>
        <begin position="1"/>
        <end position="67"/>
    </location>
</feature>
<reference evidence="2 3" key="1">
    <citation type="submission" date="2018-08" db="EMBL/GenBank/DDBJ databases">
        <title>A genome reference for cultivated species of the human gut microbiota.</title>
        <authorList>
            <person name="Zou Y."/>
            <person name="Xue W."/>
            <person name="Luo G."/>
        </authorList>
    </citation>
    <scope>NUCLEOTIDE SEQUENCE [LARGE SCALE GENOMIC DNA]</scope>
    <source>
        <strain evidence="2 3">OM02-6</strain>
    </source>
</reference>
<dbReference type="Proteomes" id="UP000261087">
    <property type="component" value="Unassembled WGS sequence"/>
</dbReference>
<feature type="non-terminal residue" evidence="2">
    <location>
        <position position="78"/>
    </location>
</feature>
<evidence type="ECO:0000259" key="1">
    <source>
        <dbReference type="Pfam" id="PF18152"/>
    </source>
</evidence>